<keyword evidence="3" id="KW-1133">Transmembrane helix</keyword>
<feature type="domain" description="Multidrug resistance protein MdtA-like barrel-sandwich hybrid" evidence="4">
    <location>
        <begin position="63"/>
        <end position="248"/>
    </location>
</feature>
<evidence type="ECO:0000256" key="1">
    <source>
        <dbReference type="ARBA" id="ARBA00004196"/>
    </source>
</evidence>
<keyword evidence="3" id="KW-0812">Transmembrane</keyword>
<accession>A0A1Y6ISH3</accession>
<dbReference type="GO" id="GO:0030313">
    <property type="term" value="C:cell envelope"/>
    <property type="evidence" value="ECO:0007669"/>
    <property type="project" value="UniProtKB-SubCell"/>
</dbReference>
<reference evidence="6 9" key="2">
    <citation type="submission" date="2023-11" db="EMBL/GenBank/DDBJ databases">
        <title>Plant-associative lifestyle of Vibrio porteresiae and its evolutionary dynamics.</title>
        <authorList>
            <person name="Rameshkumar N."/>
            <person name="Kirti K."/>
        </authorList>
    </citation>
    <scope>NUCLEOTIDE SEQUENCE [LARGE SCALE GENOMIC DNA]</scope>
    <source>
        <strain evidence="6 9">MSSRF38</strain>
    </source>
</reference>
<dbReference type="InterPro" id="IPR058634">
    <property type="entry name" value="AaeA-lik-b-barrel"/>
</dbReference>
<protein>
    <submittedName>
        <fullName evidence="6">HlyD family secretion protein</fullName>
    </submittedName>
    <submittedName>
        <fullName evidence="7">Multidrug export protein EmrA</fullName>
    </submittedName>
</protein>
<dbReference type="Gene3D" id="1.10.287.470">
    <property type="entry name" value="Helix hairpin bin"/>
    <property type="match status" value="1"/>
</dbReference>
<dbReference type="RefSeq" id="WP_087479481.1">
    <property type="nucleotide sequence ID" value="NZ_AP024883.1"/>
</dbReference>
<dbReference type="EMBL" id="JAWRCO010000001">
    <property type="protein sequence ID" value="MDW6003754.1"/>
    <property type="molecule type" value="Genomic_DNA"/>
</dbReference>
<dbReference type="OrthoDB" id="9811754at2"/>
<name>A0A1Y6ISH3_9VIBR</name>
<keyword evidence="9" id="KW-1185">Reference proteome</keyword>
<evidence type="ECO:0000313" key="9">
    <source>
        <dbReference type="Proteomes" id="UP001283366"/>
    </source>
</evidence>
<evidence type="ECO:0000259" key="4">
    <source>
        <dbReference type="Pfam" id="PF25917"/>
    </source>
</evidence>
<dbReference type="GO" id="GO:0055085">
    <property type="term" value="P:transmembrane transport"/>
    <property type="evidence" value="ECO:0007669"/>
    <property type="project" value="InterPro"/>
</dbReference>
<dbReference type="Pfam" id="PF25917">
    <property type="entry name" value="BSH_RND"/>
    <property type="match status" value="1"/>
</dbReference>
<organism evidence="7 8">
    <name type="scientific">Vibrio mangrovi</name>
    <dbReference type="NCBI Taxonomy" id="474394"/>
    <lineage>
        <taxon>Bacteria</taxon>
        <taxon>Pseudomonadati</taxon>
        <taxon>Pseudomonadota</taxon>
        <taxon>Gammaproteobacteria</taxon>
        <taxon>Vibrionales</taxon>
        <taxon>Vibrionaceae</taxon>
        <taxon>Vibrio</taxon>
    </lineage>
</organism>
<dbReference type="Pfam" id="PF25963">
    <property type="entry name" value="Beta-barrel_AAEA"/>
    <property type="match status" value="1"/>
</dbReference>
<dbReference type="EMBL" id="FXXI01000001">
    <property type="protein sequence ID" value="SMR99452.1"/>
    <property type="molecule type" value="Genomic_DNA"/>
</dbReference>
<evidence type="ECO:0000256" key="3">
    <source>
        <dbReference type="SAM" id="Phobius"/>
    </source>
</evidence>
<comment type="subcellular location">
    <subcellularLocation>
        <location evidence="1">Cell envelope</location>
    </subcellularLocation>
</comment>
<dbReference type="PANTHER" id="PTHR30386:SF19">
    <property type="entry name" value="MULTIDRUG EXPORT PROTEIN EMRA-RELATED"/>
    <property type="match status" value="1"/>
</dbReference>
<dbReference type="Gene3D" id="2.40.30.170">
    <property type="match status" value="1"/>
</dbReference>
<evidence type="ECO:0000313" key="8">
    <source>
        <dbReference type="Proteomes" id="UP000196125"/>
    </source>
</evidence>
<dbReference type="Gene3D" id="2.40.50.100">
    <property type="match status" value="1"/>
</dbReference>
<gene>
    <name evidence="7" type="primary">emrA_1</name>
    <name evidence="6" type="ORF">SBX37_12935</name>
    <name evidence="7" type="ORF">VIM7927_00677</name>
</gene>
<comment type="similarity">
    <text evidence="2">Belongs to the membrane fusion protein (MFP) (TC 8.A.1) family.</text>
</comment>
<evidence type="ECO:0000313" key="6">
    <source>
        <dbReference type="EMBL" id="MDW6003754.1"/>
    </source>
</evidence>
<dbReference type="Proteomes" id="UP000196125">
    <property type="component" value="Unassembled WGS sequence"/>
</dbReference>
<dbReference type="AlphaFoldDB" id="A0A1Y6ISH3"/>
<dbReference type="InterPro" id="IPR050739">
    <property type="entry name" value="MFP"/>
</dbReference>
<sequence length="354" mass="39095">MSEVKKEPNQVRSSKTSARKIKRILLLFVVPLLVIAASLLIYLHGGRYVETDNAYVKADKTLIAPVVSGRIIDVAVEENQHVSEGDLLLKIDPKPFAIAVEQAQANLNDVKTSLTTLKAEYQSKQANIAVAHSQFEYLKKEQKRQYDLLKQNYISQSEYDAAQQKTEVQKLEINALNKELHQIAETLGGRVDLPVEQHPKYQSALAALDKAENDLQHVNVYAPSSGIVTKVAEKGQYLAPGASAMLLVSDDNLWIEANFTETEASYMKPGQSATITVDYVPGYTWQGTIESLSPATGAEFSVIPAQNATGNWVKITQRLPVRIQLKKVANAPQLRAGLSAIVTVDTNHHRQLPM</sequence>
<evidence type="ECO:0000259" key="5">
    <source>
        <dbReference type="Pfam" id="PF25963"/>
    </source>
</evidence>
<dbReference type="Proteomes" id="UP001283366">
    <property type="component" value="Unassembled WGS sequence"/>
</dbReference>
<feature type="domain" description="p-hydroxybenzoic acid efflux pump subunit AaeA-like beta-barrel" evidence="5">
    <location>
        <begin position="253"/>
        <end position="344"/>
    </location>
</feature>
<evidence type="ECO:0000313" key="7">
    <source>
        <dbReference type="EMBL" id="SMR99452.1"/>
    </source>
</evidence>
<dbReference type="PANTHER" id="PTHR30386">
    <property type="entry name" value="MEMBRANE FUSION SUBUNIT OF EMRAB-TOLC MULTIDRUG EFFLUX PUMP"/>
    <property type="match status" value="1"/>
</dbReference>
<keyword evidence="3" id="KW-0472">Membrane</keyword>
<dbReference type="InterPro" id="IPR058625">
    <property type="entry name" value="MdtA-like_BSH"/>
</dbReference>
<reference evidence="7 8" key="1">
    <citation type="submission" date="2017-05" db="EMBL/GenBank/DDBJ databases">
        <authorList>
            <person name="Song R."/>
            <person name="Chenine A.L."/>
            <person name="Ruprecht R.M."/>
        </authorList>
    </citation>
    <scope>NUCLEOTIDE SEQUENCE [LARGE SCALE GENOMIC DNA]</scope>
    <source>
        <strain evidence="7 8">CECT 7927</strain>
    </source>
</reference>
<feature type="transmembrane region" description="Helical" evidence="3">
    <location>
        <begin position="21"/>
        <end position="43"/>
    </location>
</feature>
<evidence type="ECO:0000256" key="2">
    <source>
        <dbReference type="ARBA" id="ARBA00009477"/>
    </source>
</evidence>
<proteinExistence type="inferred from homology"/>
<dbReference type="SUPFAM" id="SSF111369">
    <property type="entry name" value="HlyD-like secretion proteins"/>
    <property type="match status" value="2"/>
</dbReference>